<dbReference type="PROSITE" id="PS50006">
    <property type="entry name" value="FHA_DOMAIN"/>
    <property type="match status" value="1"/>
</dbReference>
<accession>A0A4Q2L4R0</accession>
<organism evidence="4 5">
    <name type="scientific">Agromyces albus</name>
    <dbReference type="NCBI Taxonomy" id="205332"/>
    <lineage>
        <taxon>Bacteria</taxon>
        <taxon>Bacillati</taxon>
        <taxon>Actinomycetota</taxon>
        <taxon>Actinomycetes</taxon>
        <taxon>Micrococcales</taxon>
        <taxon>Microbacteriaceae</taxon>
        <taxon>Agromyces</taxon>
    </lineage>
</organism>
<gene>
    <name evidence="4" type="ORF">ESP51_07940</name>
</gene>
<feature type="domain" description="FHA" evidence="3">
    <location>
        <begin position="146"/>
        <end position="195"/>
    </location>
</feature>
<evidence type="ECO:0000256" key="1">
    <source>
        <dbReference type="ARBA" id="ARBA00022553"/>
    </source>
</evidence>
<reference evidence="4 5" key="1">
    <citation type="submission" date="2019-01" db="EMBL/GenBank/DDBJ databases">
        <title>Agromyces.</title>
        <authorList>
            <person name="Li J."/>
        </authorList>
    </citation>
    <scope>NUCLEOTIDE SEQUENCE [LARGE SCALE GENOMIC DNA]</scope>
    <source>
        <strain evidence="4 5">DSM 15934</strain>
    </source>
</reference>
<name>A0A4Q2L4R0_9MICO</name>
<dbReference type="SUPFAM" id="SSF49879">
    <property type="entry name" value="SMAD/FHA domain"/>
    <property type="match status" value="1"/>
</dbReference>
<dbReference type="CDD" id="cd00060">
    <property type="entry name" value="FHA"/>
    <property type="match status" value="1"/>
</dbReference>
<dbReference type="InterPro" id="IPR008984">
    <property type="entry name" value="SMAD_FHA_dom_sf"/>
</dbReference>
<keyword evidence="5" id="KW-1185">Reference proteome</keyword>
<dbReference type="Pfam" id="PF00498">
    <property type="entry name" value="FHA"/>
    <property type="match status" value="1"/>
</dbReference>
<dbReference type="InterPro" id="IPR042287">
    <property type="entry name" value="FhaA_N_sf"/>
</dbReference>
<protein>
    <submittedName>
        <fullName evidence="4">DUF2662 domain-containing protein</fullName>
    </submittedName>
</protein>
<dbReference type="InterPro" id="IPR000253">
    <property type="entry name" value="FHA_dom"/>
</dbReference>
<sequence length="249" mass="26683">MGLLDNFEKGLERAVNGAFAKTFRSGLQPVEITSALKREIDTKAAVVSRDRVLVPNTFTVRMAPADHDNMAGLGPALIDELVDLVQKHAASQRFQFAGGISIALQADPGLSVGMVQVDSRNVKGQVAWTPVLEVNGKRHPILKGRTVIGRGSEADLTLDDSGASRRHAEVQWDGTRARVRDLGSTNGTQLNGSPVKDAILEPDSVITIGRSRITFRVLAQATPGATDSRGRTDPATERHDMGGFWGPGE</sequence>
<evidence type="ECO:0000313" key="5">
    <source>
        <dbReference type="Proteomes" id="UP000293865"/>
    </source>
</evidence>
<dbReference type="Gene3D" id="3.30.2320.60">
    <property type="entry name" value="FhaA, phosphopeptide-binding domain (DUF3662)"/>
    <property type="match status" value="1"/>
</dbReference>
<comment type="caution">
    <text evidence="4">The sequence shown here is derived from an EMBL/GenBank/DDBJ whole genome shotgun (WGS) entry which is preliminary data.</text>
</comment>
<keyword evidence="1" id="KW-0597">Phosphoprotein</keyword>
<evidence type="ECO:0000256" key="2">
    <source>
        <dbReference type="SAM" id="MobiDB-lite"/>
    </source>
</evidence>
<feature type="region of interest" description="Disordered" evidence="2">
    <location>
        <begin position="221"/>
        <end position="249"/>
    </location>
</feature>
<dbReference type="EMBL" id="SDPN01000011">
    <property type="protein sequence ID" value="RXZ71453.1"/>
    <property type="molecule type" value="Genomic_DNA"/>
</dbReference>
<evidence type="ECO:0000313" key="4">
    <source>
        <dbReference type="EMBL" id="RXZ71453.1"/>
    </source>
</evidence>
<dbReference type="AlphaFoldDB" id="A0A4Q2L4R0"/>
<dbReference type="InterPro" id="IPR050923">
    <property type="entry name" value="Cell_Proc_Reg/RNA_Proc"/>
</dbReference>
<evidence type="ECO:0000259" key="3">
    <source>
        <dbReference type="PROSITE" id="PS50006"/>
    </source>
</evidence>
<dbReference type="RefSeq" id="WP_129520363.1">
    <property type="nucleotide sequence ID" value="NZ_SDPN01000011.1"/>
</dbReference>
<feature type="compositionally biased region" description="Basic and acidic residues" evidence="2">
    <location>
        <begin position="228"/>
        <end position="241"/>
    </location>
</feature>
<dbReference type="Pfam" id="PF12401">
    <property type="entry name" value="FhaA_N"/>
    <property type="match status" value="1"/>
</dbReference>
<dbReference type="SMART" id="SM00240">
    <property type="entry name" value="FHA"/>
    <property type="match status" value="1"/>
</dbReference>
<proteinExistence type="predicted"/>
<dbReference type="OrthoDB" id="151099at2"/>
<dbReference type="Proteomes" id="UP000293865">
    <property type="component" value="Unassembled WGS sequence"/>
</dbReference>
<dbReference type="InterPro" id="IPR022128">
    <property type="entry name" value="FhaA_N"/>
</dbReference>
<dbReference type="Gene3D" id="2.60.200.20">
    <property type="match status" value="1"/>
</dbReference>
<dbReference type="PANTHER" id="PTHR23308">
    <property type="entry name" value="NUCLEAR INHIBITOR OF PROTEIN PHOSPHATASE-1"/>
    <property type="match status" value="1"/>
</dbReference>